<dbReference type="EMBL" id="MBFR01000009">
    <property type="protein sequence ID" value="PVU97616.1"/>
    <property type="molecule type" value="Genomic_DNA"/>
</dbReference>
<dbReference type="AlphaFoldDB" id="A0A2T9YZ93"/>
<evidence type="ECO:0000313" key="2">
    <source>
        <dbReference type="Proteomes" id="UP000245383"/>
    </source>
</evidence>
<reference evidence="1 2" key="1">
    <citation type="journal article" date="2018" name="MBio">
        <title>Comparative Genomics Reveals the Core Gene Toolbox for the Fungus-Insect Symbiosis.</title>
        <authorList>
            <person name="Wang Y."/>
            <person name="Stata M."/>
            <person name="Wang W."/>
            <person name="Stajich J.E."/>
            <person name="White M.M."/>
            <person name="Moncalvo J.M."/>
        </authorList>
    </citation>
    <scope>NUCLEOTIDE SEQUENCE [LARGE SCALE GENOMIC DNA]</scope>
    <source>
        <strain evidence="1 2">SWE-8-4</strain>
    </source>
</reference>
<accession>A0A2T9YZ93</accession>
<sequence>MVFTETNRLLNTNMDSDKLPTPIKIQYDVIPAPLEISILPPKIVRTDGSGVCQDGQEHNWTLSIALFAVTCGAQK</sequence>
<organism evidence="1 2">
    <name type="scientific">Smittium simulii</name>
    <dbReference type="NCBI Taxonomy" id="133385"/>
    <lineage>
        <taxon>Eukaryota</taxon>
        <taxon>Fungi</taxon>
        <taxon>Fungi incertae sedis</taxon>
        <taxon>Zoopagomycota</taxon>
        <taxon>Kickxellomycotina</taxon>
        <taxon>Harpellomycetes</taxon>
        <taxon>Harpellales</taxon>
        <taxon>Legeriomycetaceae</taxon>
        <taxon>Smittium</taxon>
    </lineage>
</organism>
<dbReference type="Proteomes" id="UP000245383">
    <property type="component" value="Unassembled WGS sequence"/>
</dbReference>
<protein>
    <submittedName>
        <fullName evidence="1">Uncharacterized protein</fullName>
    </submittedName>
</protein>
<gene>
    <name evidence="1" type="ORF">BB561_000444</name>
</gene>
<comment type="caution">
    <text evidence="1">The sequence shown here is derived from an EMBL/GenBank/DDBJ whole genome shotgun (WGS) entry which is preliminary data.</text>
</comment>
<evidence type="ECO:0000313" key="1">
    <source>
        <dbReference type="EMBL" id="PVU97616.1"/>
    </source>
</evidence>
<proteinExistence type="predicted"/>
<name>A0A2T9YZ93_9FUNG</name>
<keyword evidence="2" id="KW-1185">Reference proteome</keyword>